<dbReference type="NCBIfam" id="TIGR00526">
    <property type="entry name" value="folB_dom"/>
    <property type="match status" value="1"/>
</dbReference>
<dbReference type="InterPro" id="IPR043133">
    <property type="entry name" value="GTP-CH-I_C/QueF"/>
</dbReference>
<dbReference type="STRING" id="716544.wcw_0637"/>
<dbReference type="PANTHER" id="PTHR42844">
    <property type="entry name" value="DIHYDRONEOPTERIN ALDOLASE 1-RELATED"/>
    <property type="match status" value="1"/>
</dbReference>
<evidence type="ECO:0000256" key="5">
    <source>
        <dbReference type="ARBA" id="ARBA00022909"/>
    </source>
</evidence>
<evidence type="ECO:0000256" key="3">
    <source>
        <dbReference type="ARBA" id="ARBA00005708"/>
    </source>
</evidence>
<dbReference type="RefSeq" id="WP_013181726.1">
    <property type="nucleotide sequence ID" value="NC_014225.1"/>
</dbReference>
<keyword evidence="5" id="KW-0289">Folate biosynthesis</keyword>
<dbReference type="HOGENOM" id="CLU_112632_0_2_0"/>
<evidence type="ECO:0000256" key="4">
    <source>
        <dbReference type="ARBA" id="ARBA00013043"/>
    </source>
</evidence>
<dbReference type="eggNOG" id="COG1539">
    <property type="taxonomic scope" value="Bacteria"/>
</dbReference>
<dbReference type="Pfam" id="PF02152">
    <property type="entry name" value="FolB"/>
    <property type="match status" value="1"/>
</dbReference>
<dbReference type="InterPro" id="IPR006156">
    <property type="entry name" value="Dihydroneopterin_aldolase"/>
</dbReference>
<comment type="catalytic activity">
    <reaction evidence="1">
        <text>7,8-dihydroneopterin = 6-hydroxymethyl-7,8-dihydropterin + glycolaldehyde</text>
        <dbReference type="Rhea" id="RHEA:10540"/>
        <dbReference type="ChEBI" id="CHEBI:17001"/>
        <dbReference type="ChEBI" id="CHEBI:17071"/>
        <dbReference type="ChEBI" id="CHEBI:44841"/>
        <dbReference type="EC" id="4.1.2.25"/>
    </reaction>
</comment>
<reference evidence="9 10" key="1">
    <citation type="journal article" date="2010" name="PLoS ONE">
        <title>The Waddlia genome: a window into chlamydial biology.</title>
        <authorList>
            <person name="Bertelli C."/>
            <person name="Collyn F."/>
            <person name="Croxatto A."/>
            <person name="Ruckert C."/>
            <person name="Polkinghorne A."/>
            <person name="Kebbi-Beghdadi C."/>
            <person name="Goesmann A."/>
            <person name="Vaughan L."/>
            <person name="Greub G."/>
        </authorList>
    </citation>
    <scope>NUCLEOTIDE SEQUENCE [LARGE SCALE GENOMIC DNA]</scope>
    <source>
        <strain evidence="10">ATCC VR-1470 / WSU 86-1044</strain>
    </source>
</reference>
<evidence type="ECO:0000313" key="9">
    <source>
        <dbReference type="EMBL" id="ADI38005.1"/>
    </source>
</evidence>
<dbReference type="AlphaFoldDB" id="D6YV44"/>
<dbReference type="Proteomes" id="UP000001505">
    <property type="component" value="Chromosome"/>
</dbReference>
<dbReference type="InterPro" id="IPR006157">
    <property type="entry name" value="FolB_dom"/>
</dbReference>
<dbReference type="EMBL" id="CP001928">
    <property type="protein sequence ID" value="ADI38005.1"/>
    <property type="molecule type" value="Genomic_DNA"/>
</dbReference>
<protein>
    <recommendedName>
        <fullName evidence="4">dihydroneopterin aldolase</fullName>
        <ecNumber evidence="4">4.1.2.25</ecNumber>
    </recommendedName>
    <alternativeName>
        <fullName evidence="7">7,8-dihydroneopterin aldolase</fullName>
    </alternativeName>
</protein>
<dbReference type="KEGG" id="wch:wcw_0637"/>
<feature type="domain" description="Dihydroneopterin aldolase/epimerase" evidence="8">
    <location>
        <begin position="5"/>
        <end position="115"/>
    </location>
</feature>
<keyword evidence="10" id="KW-1185">Reference proteome</keyword>
<dbReference type="EC" id="4.1.2.25" evidence="4"/>
<comment type="pathway">
    <text evidence="2">Cofactor biosynthesis; tetrahydrofolate biosynthesis; 2-amino-4-hydroxy-6-hydroxymethyl-7,8-dihydropteridine diphosphate from 7,8-dihydroneopterin triphosphate: step 3/4.</text>
</comment>
<dbReference type="PANTHER" id="PTHR42844:SF1">
    <property type="entry name" value="DIHYDRONEOPTERIN ALDOLASE 1-RELATED"/>
    <property type="match status" value="1"/>
</dbReference>
<evidence type="ECO:0000256" key="6">
    <source>
        <dbReference type="ARBA" id="ARBA00023239"/>
    </source>
</evidence>
<dbReference type="GO" id="GO:0005737">
    <property type="term" value="C:cytoplasm"/>
    <property type="evidence" value="ECO:0007669"/>
    <property type="project" value="TreeGrafter"/>
</dbReference>
<evidence type="ECO:0000256" key="2">
    <source>
        <dbReference type="ARBA" id="ARBA00005013"/>
    </source>
</evidence>
<dbReference type="GO" id="GO:0004150">
    <property type="term" value="F:dihydroneopterin aldolase activity"/>
    <property type="evidence" value="ECO:0007669"/>
    <property type="project" value="UniProtKB-EC"/>
</dbReference>
<comment type="similarity">
    <text evidence="3">Belongs to the DHNA family.</text>
</comment>
<organism evidence="9 10">
    <name type="scientific">Waddlia chondrophila (strain ATCC VR-1470 / WSU 86-1044)</name>
    <dbReference type="NCBI Taxonomy" id="716544"/>
    <lineage>
        <taxon>Bacteria</taxon>
        <taxon>Pseudomonadati</taxon>
        <taxon>Chlamydiota</taxon>
        <taxon>Chlamydiia</taxon>
        <taxon>Parachlamydiales</taxon>
        <taxon>Waddliaceae</taxon>
        <taxon>Waddlia</taxon>
    </lineage>
</organism>
<proteinExistence type="inferred from homology"/>
<keyword evidence="6 9" id="KW-0456">Lyase</keyword>
<name>D6YV44_WADCW</name>
<accession>D6YV44</accession>
<dbReference type="SUPFAM" id="SSF55620">
    <property type="entry name" value="Tetrahydrobiopterin biosynthesis enzymes-like"/>
    <property type="match status" value="1"/>
</dbReference>
<dbReference type="Gene3D" id="3.30.1130.10">
    <property type="match status" value="1"/>
</dbReference>
<evidence type="ECO:0000313" key="10">
    <source>
        <dbReference type="Proteomes" id="UP000001505"/>
    </source>
</evidence>
<dbReference type="OrthoDB" id="9810587at2"/>
<sequence>MQGTIGFNHLRINCIIGDLPEEREKVQEIEVSVKVACDFYACSLSDDLADTVDYVSLAAACRREAEEGRYHMLETYASRTLDKLLEEFPIDYAWIQVKKASGLPDADCSFVELSKKKKYPG</sequence>
<gene>
    <name evidence="9" type="primary">folB</name>
    <name evidence="9" type="ordered locus">wcw_0637</name>
</gene>
<dbReference type="GO" id="GO:0046656">
    <property type="term" value="P:folic acid biosynthetic process"/>
    <property type="evidence" value="ECO:0007669"/>
    <property type="project" value="UniProtKB-KW"/>
</dbReference>
<dbReference type="SMART" id="SM00905">
    <property type="entry name" value="FolB"/>
    <property type="match status" value="1"/>
</dbReference>
<evidence type="ECO:0000259" key="8">
    <source>
        <dbReference type="SMART" id="SM00905"/>
    </source>
</evidence>
<evidence type="ECO:0000256" key="7">
    <source>
        <dbReference type="ARBA" id="ARBA00032903"/>
    </source>
</evidence>
<evidence type="ECO:0000256" key="1">
    <source>
        <dbReference type="ARBA" id="ARBA00001353"/>
    </source>
</evidence>